<evidence type="ECO:0000313" key="1">
    <source>
        <dbReference type="EMBL" id="DBA02785.1"/>
    </source>
</evidence>
<accession>A0AAV2ZA81</accession>
<reference evidence="1" key="2">
    <citation type="journal article" date="2023" name="Microbiol Resour">
        <title>Decontamination and Annotation of the Draft Genome Sequence of the Oomycete Lagenidium giganteum ARSEF 373.</title>
        <authorList>
            <person name="Morgan W.R."/>
            <person name="Tartar A."/>
        </authorList>
    </citation>
    <scope>NUCLEOTIDE SEQUENCE</scope>
    <source>
        <strain evidence="1">ARSEF 373</strain>
    </source>
</reference>
<dbReference type="PANTHER" id="PTHR46586:SF3">
    <property type="entry name" value="ANKYRIN REPEAT-CONTAINING PROTEIN"/>
    <property type="match status" value="1"/>
</dbReference>
<organism evidence="1 2">
    <name type="scientific">Lagenidium giganteum</name>
    <dbReference type="NCBI Taxonomy" id="4803"/>
    <lineage>
        <taxon>Eukaryota</taxon>
        <taxon>Sar</taxon>
        <taxon>Stramenopiles</taxon>
        <taxon>Oomycota</taxon>
        <taxon>Peronosporomycetes</taxon>
        <taxon>Pythiales</taxon>
        <taxon>Pythiaceae</taxon>
    </lineage>
</organism>
<dbReference type="InterPro" id="IPR052050">
    <property type="entry name" value="SecEffector_AnkRepeat"/>
</dbReference>
<gene>
    <name evidence="1" type="ORF">N0F65_010713</name>
</gene>
<protein>
    <recommendedName>
        <fullName evidence="3">Ankyrin repeat-containing domain</fullName>
    </recommendedName>
</protein>
<dbReference type="EMBL" id="DAKRPA010000027">
    <property type="protein sequence ID" value="DBA02785.1"/>
    <property type="molecule type" value="Genomic_DNA"/>
</dbReference>
<dbReference type="AlphaFoldDB" id="A0AAV2ZA81"/>
<proteinExistence type="predicted"/>
<dbReference type="Gene3D" id="1.25.40.20">
    <property type="entry name" value="Ankyrin repeat-containing domain"/>
    <property type="match status" value="1"/>
</dbReference>
<dbReference type="Proteomes" id="UP001146120">
    <property type="component" value="Unassembled WGS sequence"/>
</dbReference>
<sequence length="201" mass="22700">MDPGHGHLEVVKFLHELSDAGCSEKAMDKQRQMVTSLWSNSCMRIGRRAARGLQRARPGNMYLLDQGKKLCSGYCVYRAAANGHLEIVKFAMARLADGHLEVLQYLHQHYAKLSRDGFSSRERPFGMVKYLHEHQHCSTDAMDGAATHGHLDVVEFLHEHRTEGCTIDAMDGAASEGHFDVVKNLHYHRHEGCTTYTMDYA</sequence>
<evidence type="ECO:0008006" key="3">
    <source>
        <dbReference type="Google" id="ProtNLM"/>
    </source>
</evidence>
<comment type="caution">
    <text evidence="1">The sequence shown here is derived from an EMBL/GenBank/DDBJ whole genome shotgun (WGS) entry which is preliminary data.</text>
</comment>
<dbReference type="InterPro" id="IPR036770">
    <property type="entry name" value="Ankyrin_rpt-contain_sf"/>
</dbReference>
<reference evidence="1" key="1">
    <citation type="submission" date="2022-11" db="EMBL/GenBank/DDBJ databases">
        <authorList>
            <person name="Morgan W.R."/>
            <person name="Tartar A."/>
        </authorList>
    </citation>
    <scope>NUCLEOTIDE SEQUENCE</scope>
    <source>
        <strain evidence="1">ARSEF 373</strain>
    </source>
</reference>
<keyword evidence="2" id="KW-1185">Reference proteome</keyword>
<evidence type="ECO:0000313" key="2">
    <source>
        <dbReference type="Proteomes" id="UP001146120"/>
    </source>
</evidence>
<name>A0AAV2ZA81_9STRA</name>
<dbReference type="SUPFAM" id="SSF48403">
    <property type="entry name" value="Ankyrin repeat"/>
    <property type="match status" value="1"/>
</dbReference>
<dbReference type="PANTHER" id="PTHR46586">
    <property type="entry name" value="ANKYRIN REPEAT-CONTAINING PROTEIN"/>
    <property type="match status" value="1"/>
</dbReference>